<proteinExistence type="predicted"/>
<dbReference type="EMBL" id="BSXG01000145">
    <property type="protein sequence ID" value="GME48742.1"/>
    <property type="molecule type" value="Genomic_DNA"/>
</dbReference>
<sequence>MIPHIYAPIKDGGFNYLAQLYIDQKRELSGTILYFLFIWILILSVPWIRSRFYEFFAYMHIFLGFAFTGILWWHIEGEYMAPNYIYVAVGILLTGFPTTFERLPENVTKVTIEVPRSLRWKPGHHSFLRMPSLSFLDNHPFTIASVPAPPLEPNKLIFLIRTHSGFTKRLASRADADAATFQKPLRTSPSPSLSSTTSPGDRSPTITPLPRLRTLIDGPYGGYTAPLHRTVDSVLLVAGGTGITAALPWALNLGAHMGERGDGSRVRSVRLVWIACALSGGEAV</sequence>
<name>A0ACB5SN04_9PEZI</name>
<gene>
    <name evidence="1" type="primary">g405</name>
    <name evidence="1" type="ORF">NpPPO83_00000405</name>
</gene>
<organism evidence="1 2">
    <name type="scientific">Neofusicoccum parvum</name>
    <dbReference type="NCBI Taxonomy" id="310453"/>
    <lineage>
        <taxon>Eukaryota</taxon>
        <taxon>Fungi</taxon>
        <taxon>Dikarya</taxon>
        <taxon>Ascomycota</taxon>
        <taxon>Pezizomycotina</taxon>
        <taxon>Dothideomycetes</taxon>
        <taxon>Dothideomycetes incertae sedis</taxon>
        <taxon>Botryosphaeriales</taxon>
        <taxon>Botryosphaeriaceae</taxon>
        <taxon>Neofusicoccum</taxon>
    </lineage>
</organism>
<evidence type="ECO:0000313" key="2">
    <source>
        <dbReference type="Proteomes" id="UP001165186"/>
    </source>
</evidence>
<reference evidence="1" key="1">
    <citation type="submission" date="2024-09" db="EMBL/GenBank/DDBJ databases">
        <title>Draft Genome Sequences of Neofusicoccum parvum.</title>
        <authorList>
            <person name="Ashida A."/>
            <person name="Camagna M."/>
            <person name="Tanaka A."/>
            <person name="Takemoto D."/>
        </authorList>
    </citation>
    <scope>NUCLEOTIDE SEQUENCE</scope>
    <source>
        <strain evidence="1">PPO83</strain>
    </source>
</reference>
<evidence type="ECO:0000313" key="1">
    <source>
        <dbReference type="EMBL" id="GME48742.1"/>
    </source>
</evidence>
<keyword evidence="2" id="KW-1185">Reference proteome</keyword>
<comment type="caution">
    <text evidence="1">The sequence shown here is derived from an EMBL/GenBank/DDBJ whole genome shotgun (WGS) entry which is preliminary data.</text>
</comment>
<dbReference type="Proteomes" id="UP001165186">
    <property type="component" value="Unassembled WGS sequence"/>
</dbReference>
<protein>
    <submittedName>
        <fullName evidence="1">Ferric reductase protein</fullName>
    </submittedName>
</protein>
<accession>A0ACB5SN04</accession>